<accession>A0A3M8SNY5</accession>
<dbReference type="PANTHER" id="PTHR38595">
    <property type="entry name" value="CYTOPLASMIC PROTEIN-RELATED"/>
    <property type="match status" value="1"/>
</dbReference>
<dbReference type="NCBIfam" id="TIGR03357">
    <property type="entry name" value="VI_zyme"/>
    <property type="match status" value="1"/>
</dbReference>
<sequence>MKGFEPSLLEKLFDDEPRARAATGLFKSISLDQYKESVARDLEGLLNSRAAFSEESLKAFPHCQKSLMTYGLRDFSTMSLSNGYDRAAICRSLEQSIARHEARLHNVRVSLEPNARSIGGLHFSIHALLDVQPAREPISFDALLQPSTLQYSVSRLRRTAAVA</sequence>
<organism evidence="2 3">
    <name type="scientific">Montanilutibacter psychrotolerans</name>
    <dbReference type="NCBI Taxonomy" id="1327343"/>
    <lineage>
        <taxon>Bacteria</taxon>
        <taxon>Pseudomonadati</taxon>
        <taxon>Pseudomonadota</taxon>
        <taxon>Gammaproteobacteria</taxon>
        <taxon>Lysobacterales</taxon>
        <taxon>Lysobacteraceae</taxon>
        <taxon>Montanilutibacter</taxon>
    </lineage>
</organism>
<dbReference type="AlphaFoldDB" id="A0A3M8SNY5"/>
<name>A0A3M8SNY5_9GAMM</name>
<dbReference type="OrthoDB" id="119583at2"/>
<dbReference type="PANTHER" id="PTHR38595:SF1">
    <property type="entry name" value="TYPE VI SECRETION SYSTEM COMPONENT TSSE1"/>
    <property type="match status" value="1"/>
</dbReference>
<dbReference type="InterPro" id="IPR017737">
    <property type="entry name" value="TssE1-like"/>
</dbReference>
<evidence type="ECO:0000313" key="3">
    <source>
        <dbReference type="Proteomes" id="UP000267049"/>
    </source>
</evidence>
<protein>
    <submittedName>
        <fullName evidence="2">Type VI secretion system baseplate subunit TssE</fullName>
    </submittedName>
</protein>
<dbReference type="RefSeq" id="WP_123088891.1">
    <property type="nucleotide sequence ID" value="NZ_RIBS01000008.1"/>
</dbReference>
<gene>
    <name evidence="2" type="primary">tssE</name>
    <name evidence="2" type="ORF">EER27_14695</name>
</gene>
<evidence type="ECO:0000313" key="2">
    <source>
        <dbReference type="EMBL" id="RNF82395.1"/>
    </source>
</evidence>
<reference evidence="2 3" key="1">
    <citation type="submission" date="2018-11" db="EMBL/GenBank/DDBJ databases">
        <title>Lysobacter cryohumiis sp. nov., isolated from soil in the Tianshan Mountains, Xinjiang, China.</title>
        <authorList>
            <person name="Luo Y."/>
            <person name="Sheng H."/>
        </authorList>
    </citation>
    <scope>NUCLEOTIDE SEQUENCE [LARGE SCALE GENOMIC DNA]</scope>
    <source>
        <strain evidence="2 3">ZS60</strain>
    </source>
</reference>
<dbReference type="InterPro" id="IPR053176">
    <property type="entry name" value="T6SS_TssE1-like"/>
</dbReference>
<dbReference type="Pfam" id="PF04965">
    <property type="entry name" value="GPW_gp25"/>
    <property type="match status" value="1"/>
</dbReference>
<feature type="domain" description="IraD/Gp25-like" evidence="1">
    <location>
        <begin position="33"/>
        <end position="133"/>
    </location>
</feature>
<proteinExistence type="predicted"/>
<dbReference type="Proteomes" id="UP000267049">
    <property type="component" value="Unassembled WGS sequence"/>
</dbReference>
<keyword evidence="3" id="KW-1185">Reference proteome</keyword>
<dbReference type="SUPFAM" id="SSF160719">
    <property type="entry name" value="gpW/gp25-like"/>
    <property type="match status" value="1"/>
</dbReference>
<dbReference type="EMBL" id="RIBS01000008">
    <property type="protein sequence ID" value="RNF82395.1"/>
    <property type="molecule type" value="Genomic_DNA"/>
</dbReference>
<dbReference type="InterPro" id="IPR007048">
    <property type="entry name" value="IraD/Gp25-like"/>
</dbReference>
<evidence type="ECO:0000259" key="1">
    <source>
        <dbReference type="Pfam" id="PF04965"/>
    </source>
</evidence>
<comment type="caution">
    <text evidence="2">The sequence shown here is derived from an EMBL/GenBank/DDBJ whole genome shotgun (WGS) entry which is preliminary data.</text>
</comment>